<reference evidence="1 2" key="1">
    <citation type="submission" date="2018-11" db="EMBL/GenBank/DDBJ databases">
        <authorList>
            <consortium name="Pathogen Informatics"/>
        </authorList>
    </citation>
    <scope>NUCLEOTIDE SEQUENCE [LARGE SCALE GENOMIC DNA]</scope>
</reference>
<keyword evidence="2" id="KW-1185">Reference proteome</keyword>
<evidence type="ECO:0000313" key="2">
    <source>
        <dbReference type="Proteomes" id="UP000278807"/>
    </source>
</evidence>
<dbReference type="EMBL" id="UZAE01001144">
    <property type="protein sequence ID" value="VDN98232.1"/>
    <property type="molecule type" value="Genomic_DNA"/>
</dbReference>
<dbReference type="Proteomes" id="UP000278807">
    <property type="component" value="Unassembled WGS sequence"/>
</dbReference>
<organism evidence="1 2">
    <name type="scientific">Rodentolepis nana</name>
    <name type="common">Dwarf tapeworm</name>
    <name type="synonym">Hymenolepis nana</name>
    <dbReference type="NCBI Taxonomy" id="102285"/>
    <lineage>
        <taxon>Eukaryota</taxon>
        <taxon>Metazoa</taxon>
        <taxon>Spiralia</taxon>
        <taxon>Lophotrochozoa</taxon>
        <taxon>Platyhelminthes</taxon>
        <taxon>Cestoda</taxon>
        <taxon>Eucestoda</taxon>
        <taxon>Cyclophyllidea</taxon>
        <taxon>Hymenolepididae</taxon>
        <taxon>Rodentolepis</taxon>
    </lineage>
</organism>
<proteinExistence type="predicted"/>
<gene>
    <name evidence="1" type="ORF">HNAJ_LOCUS2373</name>
</gene>
<protein>
    <submittedName>
        <fullName evidence="1">Uncharacterized protein</fullName>
    </submittedName>
</protein>
<accession>A0A3P7SU56</accession>
<name>A0A3P7SU56_RODNA</name>
<evidence type="ECO:0000313" key="1">
    <source>
        <dbReference type="EMBL" id="VDN98232.1"/>
    </source>
</evidence>
<dbReference type="AlphaFoldDB" id="A0A3P7SU56"/>
<sequence length="65" mass="7332">MTECQNQLGNAINGILEIIKFDFPFRFCPTFCRQSAVPSCHSNLTLLAQPSQSMEKIVLTFPIIK</sequence>